<dbReference type="RefSeq" id="XP_002795603.2">
    <property type="nucleotide sequence ID" value="XM_002795557.2"/>
</dbReference>
<dbReference type="Proteomes" id="UP000002059">
    <property type="component" value="Partially assembled WGS sequence"/>
</dbReference>
<gene>
    <name evidence="1" type="ORF">PAAG_02309</name>
</gene>
<dbReference type="Gene3D" id="3.40.50.300">
    <property type="entry name" value="P-loop containing nucleotide triphosphate hydrolases"/>
    <property type="match status" value="1"/>
</dbReference>
<dbReference type="AlphaFoldDB" id="C1GVN2"/>
<dbReference type="InterPro" id="IPR027417">
    <property type="entry name" value="P-loop_NTPase"/>
</dbReference>
<organism evidence="1 2">
    <name type="scientific">Paracoccidioides lutzii (strain ATCC MYA-826 / Pb01)</name>
    <name type="common">Paracoccidioides brasiliensis</name>
    <dbReference type="NCBI Taxonomy" id="502779"/>
    <lineage>
        <taxon>Eukaryota</taxon>
        <taxon>Fungi</taxon>
        <taxon>Dikarya</taxon>
        <taxon>Ascomycota</taxon>
        <taxon>Pezizomycotina</taxon>
        <taxon>Eurotiomycetes</taxon>
        <taxon>Eurotiomycetidae</taxon>
        <taxon>Onygenales</taxon>
        <taxon>Ajellomycetaceae</taxon>
        <taxon>Paracoccidioides</taxon>
    </lineage>
</organism>
<name>C1GVN2_PARBA</name>
<sequence length="40" mass="4504">MVRILISTLRTGGTGLDLTPTNRCKLVDLWWNEATDIQSD</sequence>
<dbReference type="EMBL" id="KN293996">
    <property type="protein sequence ID" value="EEH40254.2"/>
    <property type="molecule type" value="Genomic_DNA"/>
</dbReference>
<accession>C1GVN2</accession>
<protein>
    <submittedName>
        <fullName evidence="1">Uncharacterized protein</fullName>
    </submittedName>
</protein>
<keyword evidence="2" id="KW-1185">Reference proteome</keyword>
<dbReference type="HOGENOM" id="CLU_3299554_0_0_1"/>
<reference evidence="1 2" key="1">
    <citation type="journal article" date="2011" name="PLoS Genet.">
        <title>Comparative genomic analysis of human fungal pathogens causing paracoccidioidomycosis.</title>
        <authorList>
            <person name="Desjardins C.A."/>
            <person name="Champion M.D."/>
            <person name="Holder J.W."/>
            <person name="Muszewska A."/>
            <person name="Goldberg J."/>
            <person name="Bailao A.M."/>
            <person name="Brigido M.M."/>
            <person name="Ferreira M.E."/>
            <person name="Garcia A.M."/>
            <person name="Grynberg M."/>
            <person name="Gujja S."/>
            <person name="Heiman D.I."/>
            <person name="Henn M.R."/>
            <person name="Kodira C.D."/>
            <person name="Leon-Narvaez H."/>
            <person name="Longo L.V."/>
            <person name="Ma L.J."/>
            <person name="Malavazi I."/>
            <person name="Matsuo A.L."/>
            <person name="Morais F.V."/>
            <person name="Pereira M."/>
            <person name="Rodriguez-Brito S."/>
            <person name="Sakthikumar S."/>
            <person name="Salem-Izacc S.M."/>
            <person name="Sykes S.M."/>
            <person name="Teixeira M.M."/>
            <person name="Vallejo M.C."/>
            <person name="Walter M.E."/>
            <person name="Yandava C."/>
            <person name="Young S."/>
            <person name="Zeng Q."/>
            <person name="Zucker J."/>
            <person name="Felipe M.S."/>
            <person name="Goldman G.H."/>
            <person name="Haas B.J."/>
            <person name="McEwen J.G."/>
            <person name="Nino-Vega G."/>
            <person name="Puccia R."/>
            <person name="San-Blas G."/>
            <person name="Soares C.M."/>
            <person name="Birren B.W."/>
            <person name="Cuomo C.A."/>
        </authorList>
    </citation>
    <scope>NUCLEOTIDE SEQUENCE [LARGE SCALE GENOMIC DNA]</scope>
    <source>
        <strain evidence="2">ATCC MYA-826 / Pb01</strain>
    </source>
</reference>
<dbReference type="KEGG" id="pbl:PAAG_02309"/>
<proteinExistence type="predicted"/>
<dbReference type="SUPFAM" id="SSF52540">
    <property type="entry name" value="P-loop containing nucleoside triphosphate hydrolases"/>
    <property type="match status" value="1"/>
</dbReference>
<evidence type="ECO:0000313" key="1">
    <source>
        <dbReference type="EMBL" id="EEH40254.2"/>
    </source>
</evidence>
<dbReference type="VEuPathDB" id="FungiDB:PAAG_02309"/>
<dbReference type="GeneID" id="9098950"/>
<evidence type="ECO:0000313" key="2">
    <source>
        <dbReference type="Proteomes" id="UP000002059"/>
    </source>
</evidence>